<reference evidence="4" key="1">
    <citation type="journal article" date="2019" name="Int. J. Syst. Evol. Microbiol.">
        <title>The Global Catalogue of Microorganisms (GCM) 10K type strain sequencing project: providing services to taxonomists for standard genome sequencing and annotation.</title>
        <authorList>
            <consortium name="The Broad Institute Genomics Platform"/>
            <consortium name="The Broad Institute Genome Sequencing Center for Infectious Disease"/>
            <person name="Wu L."/>
            <person name="Ma J."/>
        </authorList>
    </citation>
    <scope>NUCLEOTIDE SEQUENCE [LARGE SCALE GENOMIC DNA]</scope>
    <source>
        <strain evidence="4">CCUG 63563</strain>
    </source>
</reference>
<dbReference type="Pfam" id="PF21205">
    <property type="entry name" value="Rep3_C"/>
    <property type="match status" value="1"/>
</dbReference>
<name>A0ABW3H3I7_9BACL</name>
<dbReference type="SUPFAM" id="SSF46785">
    <property type="entry name" value="Winged helix' DNA-binding domain"/>
    <property type="match status" value="2"/>
</dbReference>
<gene>
    <name evidence="3" type="ORF">ACFQ0V_08615</name>
</gene>
<protein>
    <submittedName>
        <fullName evidence="3">Replication initiation protein</fullName>
    </submittedName>
</protein>
<evidence type="ECO:0000313" key="4">
    <source>
        <dbReference type="Proteomes" id="UP001596976"/>
    </source>
</evidence>
<organism evidence="3 4">
    <name type="scientific">Savagea faecisuis</name>
    <dbReference type="NCBI Taxonomy" id="1274803"/>
    <lineage>
        <taxon>Bacteria</taxon>
        <taxon>Bacillati</taxon>
        <taxon>Bacillota</taxon>
        <taxon>Bacilli</taxon>
        <taxon>Bacillales</taxon>
        <taxon>Caryophanaceae</taxon>
        <taxon>Savagea</taxon>
    </lineage>
</organism>
<dbReference type="EMBL" id="JBHTJF010000029">
    <property type="protein sequence ID" value="MFD0943824.1"/>
    <property type="molecule type" value="Genomic_DNA"/>
</dbReference>
<evidence type="ECO:0000313" key="3">
    <source>
        <dbReference type="EMBL" id="MFD0943824.1"/>
    </source>
</evidence>
<comment type="caution">
    <text evidence="3">The sequence shown here is derived from an EMBL/GenBank/DDBJ whole genome shotgun (WGS) entry which is preliminary data.</text>
</comment>
<accession>A0ABW3H3I7</accession>
<dbReference type="Pfam" id="PF01051">
    <property type="entry name" value="Rep3_N"/>
    <property type="match status" value="1"/>
</dbReference>
<dbReference type="InterPro" id="IPR036388">
    <property type="entry name" value="WH-like_DNA-bd_sf"/>
</dbReference>
<dbReference type="RefSeq" id="WP_381012310.1">
    <property type="nucleotide sequence ID" value="NZ_JBHTJF010000029.1"/>
</dbReference>
<comment type="similarity">
    <text evidence="1">Belongs to the initiator RepB protein family.</text>
</comment>
<dbReference type="Proteomes" id="UP001596976">
    <property type="component" value="Unassembled WGS sequence"/>
</dbReference>
<feature type="domain" description="Initiator Rep protein WH1" evidence="2">
    <location>
        <begin position="18"/>
        <end position="155"/>
    </location>
</feature>
<proteinExistence type="inferred from homology"/>
<evidence type="ECO:0000259" key="2">
    <source>
        <dbReference type="Pfam" id="PF01051"/>
    </source>
</evidence>
<dbReference type="Gene3D" id="1.10.10.10">
    <property type="entry name" value="Winged helix-like DNA-binding domain superfamily/Winged helix DNA-binding domain"/>
    <property type="match status" value="2"/>
</dbReference>
<dbReference type="InterPro" id="IPR000525">
    <property type="entry name" value="Initiator_Rep_WH1"/>
</dbReference>
<keyword evidence="4" id="KW-1185">Reference proteome</keyword>
<evidence type="ECO:0000256" key="1">
    <source>
        <dbReference type="ARBA" id="ARBA00038283"/>
    </source>
</evidence>
<sequence length="345" mass="40385">MYYPKNLKTVNVSADTLYKKSNKISMAQISKGLTLQQTRIIAYAIHKTQQDGTSSFRKSEIEKQLGKEIKTSEMRRDTAALMDLKFSLTLANPKVFGFLNFFQKISYDHGEVNFKWSDDMVPHIIDLKEKYITNDLRITSKFISSFSWTLYEYLKANYGRWYTEITKEEALNLFGVSDVKTYIERTANFKQKVLDVAIEEVNQHTEYTVSYEDIRSGRAISAFRITWSVGEMVKRPTAKQIKESERRLNHIIELSSQIVMEAMTELSMEDIISVRKSRQKAEEIHDRVTEDDIEYDDVPQILSRYVVPMSELLMIAEKVKLAPKREKEKYDWISGETPLYDWLHE</sequence>
<dbReference type="InterPro" id="IPR036390">
    <property type="entry name" value="WH_DNA-bd_sf"/>
</dbReference>